<comment type="caution">
    <text evidence="2">The sequence shown here is derived from an EMBL/GenBank/DDBJ whole genome shotgun (WGS) entry which is preliminary data.</text>
</comment>
<accession>A0A8H9GF52</accession>
<reference evidence="2" key="1">
    <citation type="journal article" date="2014" name="Int. J. Syst. Evol. Microbiol.">
        <title>Complete genome sequence of Corynebacterium casei LMG S-19264T (=DSM 44701T), isolated from a smear-ripened cheese.</title>
        <authorList>
            <consortium name="US DOE Joint Genome Institute (JGI-PGF)"/>
            <person name="Walter F."/>
            <person name="Albersmeier A."/>
            <person name="Kalinowski J."/>
            <person name="Ruckert C."/>
        </authorList>
    </citation>
    <scope>NUCLEOTIDE SEQUENCE</scope>
    <source>
        <strain evidence="2">JCM 3051</strain>
    </source>
</reference>
<dbReference type="Proteomes" id="UP000655589">
    <property type="component" value="Unassembled WGS sequence"/>
</dbReference>
<feature type="region of interest" description="Disordered" evidence="1">
    <location>
        <begin position="219"/>
        <end position="275"/>
    </location>
</feature>
<dbReference type="AlphaFoldDB" id="A0A8H9GF52"/>
<feature type="compositionally biased region" description="Low complexity" evidence="1">
    <location>
        <begin position="241"/>
        <end position="262"/>
    </location>
</feature>
<reference evidence="2" key="2">
    <citation type="submission" date="2020-09" db="EMBL/GenBank/DDBJ databases">
        <authorList>
            <person name="Sun Q."/>
            <person name="Ohkuma M."/>
        </authorList>
    </citation>
    <scope>NUCLEOTIDE SEQUENCE</scope>
    <source>
        <strain evidence="2">JCM 3051</strain>
    </source>
</reference>
<evidence type="ECO:0000256" key="1">
    <source>
        <dbReference type="SAM" id="MobiDB-lite"/>
    </source>
</evidence>
<organism evidence="2 3">
    <name type="scientific">Promicromonospora citrea</name>
    <dbReference type="NCBI Taxonomy" id="43677"/>
    <lineage>
        <taxon>Bacteria</taxon>
        <taxon>Bacillati</taxon>
        <taxon>Actinomycetota</taxon>
        <taxon>Actinomycetes</taxon>
        <taxon>Micrococcales</taxon>
        <taxon>Promicromonosporaceae</taxon>
        <taxon>Promicromonospora</taxon>
    </lineage>
</organism>
<feature type="compositionally biased region" description="Basic and acidic residues" evidence="1">
    <location>
        <begin position="170"/>
        <end position="188"/>
    </location>
</feature>
<keyword evidence="3" id="KW-1185">Reference proteome</keyword>
<evidence type="ECO:0000313" key="3">
    <source>
        <dbReference type="Proteomes" id="UP000655589"/>
    </source>
</evidence>
<dbReference type="EMBL" id="BMPT01000003">
    <property type="protein sequence ID" value="GGM16097.1"/>
    <property type="molecule type" value="Genomic_DNA"/>
</dbReference>
<feature type="region of interest" description="Disordered" evidence="1">
    <location>
        <begin position="165"/>
        <end position="204"/>
    </location>
</feature>
<evidence type="ECO:0000313" key="2">
    <source>
        <dbReference type="EMBL" id="GGM16097.1"/>
    </source>
</evidence>
<proteinExistence type="predicted"/>
<sequence length="275" mass="29080">MAGRVPVQVDRGDACNRPVPVLDHAQAARAPVRLQRLSGPRVDLRLHALGPPSGVAVEPVGDVGACHVHDRPQERGRTVGGHQTEGVVGVQVGDEDVVDVRGRQARRPEVVEQVTRARAQGGARTGVDQHGAAGGREQEGVDRGQQVALGREEPVGEEVGEALGPFPVHVRGEDRQRAVPDRRDDGRADPGPGEARGLDGGWEDRDRHTSIVRAAAAAYHTTSWVGRTRGPADGRAPRRPSPGQAGVSSPPVAARARSSRAATSCQLARFQNAFT</sequence>
<feature type="region of interest" description="Disordered" evidence="1">
    <location>
        <begin position="109"/>
        <end position="145"/>
    </location>
</feature>
<protein>
    <submittedName>
        <fullName evidence="2">Uncharacterized protein</fullName>
    </submittedName>
</protein>
<name>A0A8H9GF52_9MICO</name>
<gene>
    <name evidence="2" type="ORF">GCM10010102_09640</name>
</gene>